<organism evidence="1 2">
    <name type="scientific">Mytilus edulis</name>
    <name type="common">Blue mussel</name>
    <dbReference type="NCBI Taxonomy" id="6550"/>
    <lineage>
        <taxon>Eukaryota</taxon>
        <taxon>Metazoa</taxon>
        <taxon>Spiralia</taxon>
        <taxon>Lophotrochozoa</taxon>
        <taxon>Mollusca</taxon>
        <taxon>Bivalvia</taxon>
        <taxon>Autobranchia</taxon>
        <taxon>Pteriomorphia</taxon>
        <taxon>Mytilida</taxon>
        <taxon>Mytiloidea</taxon>
        <taxon>Mytilidae</taxon>
        <taxon>Mytilinae</taxon>
        <taxon>Mytilus</taxon>
    </lineage>
</organism>
<reference evidence="1" key="1">
    <citation type="submission" date="2021-03" db="EMBL/GenBank/DDBJ databases">
        <authorList>
            <person name="Bekaert M."/>
        </authorList>
    </citation>
    <scope>NUCLEOTIDE SEQUENCE</scope>
</reference>
<protein>
    <submittedName>
        <fullName evidence="1">Uncharacterized protein</fullName>
    </submittedName>
</protein>
<gene>
    <name evidence="1" type="ORF">MEDL_3500</name>
</gene>
<accession>A0A8S3Q050</accession>
<evidence type="ECO:0000313" key="2">
    <source>
        <dbReference type="Proteomes" id="UP000683360"/>
    </source>
</evidence>
<dbReference type="AlphaFoldDB" id="A0A8S3Q050"/>
<dbReference type="EMBL" id="CAJPWZ010000193">
    <property type="protein sequence ID" value="CAG2188038.1"/>
    <property type="molecule type" value="Genomic_DNA"/>
</dbReference>
<comment type="caution">
    <text evidence="1">The sequence shown here is derived from an EMBL/GenBank/DDBJ whole genome shotgun (WGS) entry which is preliminary data.</text>
</comment>
<sequence>MSNAELRQKICEKCILVKGFNRETDFNDVRQIFTNAWRGTRATRTTNYDFKNQEWIVQFFSIEEAQKFTRKIKVIDRSPDEILGITACELPCDIPDEWLQVSVCELPCDIPDEWLQVSVCELPCDIPDEWLQVSVCELPCDIPDEWLQISVCELPCMYVCTKIPP</sequence>
<dbReference type="Proteomes" id="UP000683360">
    <property type="component" value="Unassembled WGS sequence"/>
</dbReference>
<keyword evidence="2" id="KW-1185">Reference proteome</keyword>
<dbReference type="OrthoDB" id="6161426at2759"/>
<proteinExistence type="predicted"/>
<name>A0A8S3Q050_MYTED</name>
<evidence type="ECO:0000313" key="1">
    <source>
        <dbReference type="EMBL" id="CAG2188038.1"/>
    </source>
</evidence>